<dbReference type="GO" id="GO:0006423">
    <property type="term" value="P:cysteinyl-tRNA aminoacylation"/>
    <property type="evidence" value="ECO:0007669"/>
    <property type="project" value="TreeGrafter"/>
</dbReference>
<organism evidence="5">
    <name type="scientific">marine sediment metagenome</name>
    <dbReference type="NCBI Taxonomy" id="412755"/>
    <lineage>
        <taxon>unclassified sequences</taxon>
        <taxon>metagenomes</taxon>
        <taxon>ecological metagenomes</taxon>
    </lineage>
</organism>
<dbReference type="GO" id="GO:0005524">
    <property type="term" value="F:ATP binding"/>
    <property type="evidence" value="ECO:0007669"/>
    <property type="project" value="UniProtKB-KW"/>
</dbReference>
<dbReference type="InterPro" id="IPR014729">
    <property type="entry name" value="Rossmann-like_a/b/a_fold"/>
</dbReference>
<protein>
    <recommendedName>
        <fullName evidence="4">tRNA synthetases class I catalytic domain-containing protein</fullName>
    </recommendedName>
</protein>
<accession>X1J4V9</accession>
<dbReference type="SUPFAM" id="SSF52374">
    <property type="entry name" value="Nucleotidylyl transferase"/>
    <property type="match status" value="1"/>
</dbReference>
<gene>
    <name evidence="5" type="ORF">S03H2_45735</name>
</gene>
<feature type="domain" description="tRNA synthetases class I catalytic" evidence="4">
    <location>
        <begin position="17"/>
        <end position="137"/>
    </location>
</feature>
<dbReference type="Pfam" id="PF01406">
    <property type="entry name" value="tRNA-synt_1e"/>
    <property type="match status" value="1"/>
</dbReference>
<feature type="non-terminal residue" evidence="5">
    <location>
        <position position="137"/>
    </location>
</feature>
<dbReference type="PRINTS" id="PR00983">
    <property type="entry name" value="TRNASYNTHCYS"/>
</dbReference>
<dbReference type="PANTHER" id="PTHR10890:SF3">
    <property type="entry name" value="CYSTEINE--TRNA LIGASE, CYTOPLASMIC"/>
    <property type="match status" value="1"/>
</dbReference>
<dbReference type="InterPro" id="IPR032678">
    <property type="entry name" value="tRNA-synt_1_cat_dom"/>
</dbReference>
<name>X1J4V9_9ZZZZ</name>
<comment type="caution">
    <text evidence="5">The sequence shown here is derived from an EMBL/GenBank/DDBJ whole genome shotgun (WGS) entry which is preliminary data.</text>
</comment>
<dbReference type="AlphaFoldDB" id="X1J4V9"/>
<evidence type="ECO:0000313" key="5">
    <source>
        <dbReference type="EMBL" id="GAH73379.1"/>
    </source>
</evidence>
<dbReference type="GO" id="GO:0004817">
    <property type="term" value="F:cysteine-tRNA ligase activity"/>
    <property type="evidence" value="ECO:0007669"/>
    <property type="project" value="TreeGrafter"/>
</dbReference>
<dbReference type="GO" id="GO:0005829">
    <property type="term" value="C:cytosol"/>
    <property type="evidence" value="ECO:0007669"/>
    <property type="project" value="TreeGrafter"/>
</dbReference>
<evidence type="ECO:0000259" key="4">
    <source>
        <dbReference type="Pfam" id="PF01406"/>
    </source>
</evidence>
<dbReference type="EMBL" id="BARU01028677">
    <property type="protein sequence ID" value="GAH73379.1"/>
    <property type="molecule type" value="Genomic_DNA"/>
</dbReference>
<evidence type="ECO:0000256" key="1">
    <source>
        <dbReference type="ARBA" id="ARBA00022598"/>
    </source>
</evidence>
<sequence>MSLKIYNTLTRKKEKFIPLKKGEVGMYVCGPTVYNYIHIGNARPFIIFEVVRRFLKFKGYRVKYIQNLTDIDDKMINKAKELKITVSELAEKFIQEYFTDVDSLNIERADVHPRATEHIMEIIELVKGLEKKGYAYE</sequence>
<dbReference type="PANTHER" id="PTHR10890">
    <property type="entry name" value="CYSTEINYL-TRNA SYNTHETASE"/>
    <property type="match status" value="1"/>
</dbReference>
<evidence type="ECO:0000256" key="2">
    <source>
        <dbReference type="ARBA" id="ARBA00022741"/>
    </source>
</evidence>
<keyword evidence="1" id="KW-0436">Ligase</keyword>
<keyword evidence="3" id="KW-0067">ATP-binding</keyword>
<proteinExistence type="predicted"/>
<evidence type="ECO:0000256" key="3">
    <source>
        <dbReference type="ARBA" id="ARBA00022840"/>
    </source>
</evidence>
<dbReference type="InterPro" id="IPR024909">
    <property type="entry name" value="Cys-tRNA/MSH_ligase"/>
</dbReference>
<dbReference type="Gene3D" id="3.40.50.620">
    <property type="entry name" value="HUPs"/>
    <property type="match status" value="1"/>
</dbReference>
<reference evidence="5" key="1">
    <citation type="journal article" date="2014" name="Front. Microbiol.">
        <title>High frequency of phylogenetically diverse reductive dehalogenase-homologous genes in deep subseafloor sedimentary metagenomes.</title>
        <authorList>
            <person name="Kawai M."/>
            <person name="Futagami T."/>
            <person name="Toyoda A."/>
            <person name="Takaki Y."/>
            <person name="Nishi S."/>
            <person name="Hori S."/>
            <person name="Arai W."/>
            <person name="Tsubouchi T."/>
            <person name="Morono Y."/>
            <person name="Uchiyama I."/>
            <person name="Ito T."/>
            <person name="Fujiyama A."/>
            <person name="Inagaki F."/>
            <person name="Takami H."/>
        </authorList>
    </citation>
    <scope>NUCLEOTIDE SEQUENCE</scope>
    <source>
        <strain evidence="5">Expedition CK06-06</strain>
    </source>
</reference>
<keyword evidence="2" id="KW-0547">Nucleotide-binding</keyword>